<organism evidence="2 3">
    <name type="scientific">Rhizophagus irregularis</name>
    <dbReference type="NCBI Taxonomy" id="588596"/>
    <lineage>
        <taxon>Eukaryota</taxon>
        <taxon>Fungi</taxon>
        <taxon>Fungi incertae sedis</taxon>
        <taxon>Mucoromycota</taxon>
        <taxon>Glomeromycotina</taxon>
        <taxon>Glomeromycetes</taxon>
        <taxon>Glomerales</taxon>
        <taxon>Glomeraceae</taxon>
        <taxon>Rhizophagus</taxon>
    </lineage>
</organism>
<dbReference type="EMBL" id="CAGKOT010000033">
    <property type="protein sequence ID" value="CAB5374784.1"/>
    <property type="molecule type" value="Genomic_DNA"/>
</dbReference>
<accession>A0A915ZFR9</accession>
<evidence type="ECO:0000313" key="2">
    <source>
        <dbReference type="EMBL" id="CAB5374784.1"/>
    </source>
</evidence>
<gene>
    <name evidence="2" type="ORF">CHRIB12_LOCUS14612</name>
</gene>
<evidence type="ECO:0000256" key="1">
    <source>
        <dbReference type="SAM" id="Phobius"/>
    </source>
</evidence>
<feature type="transmembrane region" description="Helical" evidence="1">
    <location>
        <begin position="212"/>
        <end position="231"/>
    </location>
</feature>
<dbReference type="Proteomes" id="UP000684084">
    <property type="component" value="Unassembled WGS sequence"/>
</dbReference>
<name>A0A915ZFR9_9GLOM</name>
<dbReference type="VEuPathDB" id="FungiDB:RhiirFUN_010889"/>
<sequence>MFGSGRIFPQTPIQLDPNTLFRKYEEKTQIAPPPCVEEKSIDVVTVTYTPLPTLLSKQDDARLENLVLSSTINNGWSFRWVENPSKNIKNTLIDIVQKDSFGVAVYFDGWKNAKKQEILGSVLVTSEGQVLVWGGEDKTFGIRMAGCISWPLLCSSSKYQTNLIVRDFKEFPNLVIAIEKAIRIIAYLNKSVTLWLDYTIDKKLNIINILRYFFHVLLVGILIIIAILFYYEQISFKGAYF</sequence>
<reference evidence="2" key="1">
    <citation type="submission" date="2020-05" db="EMBL/GenBank/DDBJ databases">
        <authorList>
            <person name="Rincon C."/>
            <person name="Sanders R I."/>
            <person name="Robbins C."/>
            <person name="Chaturvedi A."/>
        </authorList>
    </citation>
    <scope>NUCLEOTIDE SEQUENCE</scope>
    <source>
        <strain evidence="2">CHB12</strain>
    </source>
</reference>
<protein>
    <submittedName>
        <fullName evidence="2">Uncharacterized protein</fullName>
    </submittedName>
</protein>
<keyword evidence="1" id="KW-0472">Membrane</keyword>
<dbReference type="VEuPathDB" id="FungiDB:RhiirFUN_010888"/>
<keyword evidence="1" id="KW-0812">Transmembrane</keyword>
<keyword evidence="1" id="KW-1133">Transmembrane helix</keyword>
<evidence type="ECO:0000313" key="3">
    <source>
        <dbReference type="Proteomes" id="UP000684084"/>
    </source>
</evidence>
<dbReference type="AlphaFoldDB" id="A0A915ZFR9"/>
<dbReference type="OrthoDB" id="2443813at2759"/>
<comment type="caution">
    <text evidence="2">The sequence shown here is derived from an EMBL/GenBank/DDBJ whole genome shotgun (WGS) entry which is preliminary data.</text>
</comment>
<proteinExistence type="predicted"/>